<reference evidence="1" key="1">
    <citation type="submission" date="2023-08" db="EMBL/GenBank/DDBJ databases">
        <authorList>
            <person name="Chen Y."/>
            <person name="Shah S."/>
            <person name="Dougan E. K."/>
            <person name="Thang M."/>
            <person name="Chan C."/>
        </authorList>
    </citation>
    <scope>NUCLEOTIDE SEQUENCE</scope>
</reference>
<evidence type="ECO:0000313" key="1">
    <source>
        <dbReference type="EMBL" id="CAJ1377923.1"/>
    </source>
</evidence>
<comment type="caution">
    <text evidence="1">The sequence shown here is derived from an EMBL/GenBank/DDBJ whole genome shotgun (WGS) entry which is preliminary data.</text>
</comment>
<sequence>MAPFSDAALVRLAPWIVVGSQPPLVYGYLVGIDRWSVSCASWADALGFAMIPMEKGAAGCDGSMNARVESDPQVQDKRRGVDLDDAVLKGVQRLNEPRQAEPVKLVAARARFRAIRQKAMAQLREPEDPSTSSLAVLRAAVYDYQAMRDLARKKLQEKLEEQEKSRVASMELAPLRCDFQSDTDAETLGNLGNRQFHWYRSLLEQVRAQEASNVSKAAHYLLDSVQAVLEQGCEFTSDDFWACVHELEVDDMTPALAALLVSMIRGINGLNIPALIRVLQQQCGDLTPEVLDVLSGH</sequence>
<dbReference type="EMBL" id="CAUJNA010000499">
    <property type="protein sequence ID" value="CAJ1377923.1"/>
    <property type="molecule type" value="Genomic_DNA"/>
</dbReference>
<name>A0AA36MRX5_9DINO</name>
<proteinExistence type="predicted"/>
<gene>
    <name evidence="1" type="ORF">EVOR1521_LOCUS6604</name>
</gene>
<organism evidence="1 2">
    <name type="scientific">Effrenium voratum</name>
    <dbReference type="NCBI Taxonomy" id="2562239"/>
    <lineage>
        <taxon>Eukaryota</taxon>
        <taxon>Sar</taxon>
        <taxon>Alveolata</taxon>
        <taxon>Dinophyceae</taxon>
        <taxon>Suessiales</taxon>
        <taxon>Symbiodiniaceae</taxon>
        <taxon>Effrenium</taxon>
    </lineage>
</organism>
<protein>
    <submittedName>
        <fullName evidence="1">Uncharacterized protein</fullName>
    </submittedName>
</protein>
<keyword evidence="2" id="KW-1185">Reference proteome</keyword>
<evidence type="ECO:0000313" key="2">
    <source>
        <dbReference type="Proteomes" id="UP001178507"/>
    </source>
</evidence>
<accession>A0AA36MRX5</accession>
<dbReference type="AlphaFoldDB" id="A0AA36MRX5"/>
<dbReference type="Proteomes" id="UP001178507">
    <property type="component" value="Unassembled WGS sequence"/>
</dbReference>